<accession>A0AAW0Z3R7</accession>
<evidence type="ECO:0000256" key="5">
    <source>
        <dbReference type="ARBA" id="ARBA00022722"/>
    </source>
</evidence>
<evidence type="ECO:0000259" key="11">
    <source>
        <dbReference type="SMART" id="SM00479"/>
    </source>
</evidence>
<comment type="caution">
    <text evidence="12">The sequence shown here is derived from an EMBL/GenBank/DDBJ whole genome shotgun (WGS) entry which is preliminary data.</text>
</comment>
<evidence type="ECO:0000256" key="4">
    <source>
        <dbReference type="ARBA" id="ARBA00022552"/>
    </source>
</evidence>
<evidence type="ECO:0000256" key="10">
    <source>
        <dbReference type="SAM" id="MobiDB-lite"/>
    </source>
</evidence>
<dbReference type="CDD" id="cd06144">
    <property type="entry name" value="REX4_like"/>
    <property type="match status" value="1"/>
</dbReference>
<dbReference type="SMART" id="SM00479">
    <property type="entry name" value="EXOIII"/>
    <property type="match status" value="1"/>
</dbReference>
<sequence>MEYLILSPFPTAVPPSPDSDDASEDDRGLQVVNEFADSLSEMQLASIEEWEVFCQEYFEEDGEFYLVLIGNDVKTFDFPTRILPRFFMTLAESGLQTPDLILFEPVGYQIDDELLVECNDISLHSGNRSWGGNLTASISEESRIQRLELELDCTELNFPDSALTVLEHMEPMFLMLQAVSAHGMTPAGALWDDNQTVLKGDARSCGGRVAGGLKLPGRPFDQRKIDPLRHLFDRPSYPDLSVVKHGSHRQFIMTTPSLPSLENYVAIDCEMVGCRSSQALARIGMVDHSGGLVLDSYVYVNPQNVVDYRTKSSGIRPSDLEGAPTFEQIVPKIKSLLEGKIVVGHALFNDLKAIQHRHPYEDFRDTALYYPLRRLVGVNREGEYPSLKSLAAKVLGREIHNGFGHDPAEDARATMAIFMSVREEYEISLSKEDVVSGIPA</sequence>
<comment type="subcellular location">
    <subcellularLocation>
        <location evidence="1">Nucleus</location>
    </subcellularLocation>
</comment>
<dbReference type="InterPro" id="IPR029005">
    <property type="entry name" value="LIM-bd/SEUSS"/>
</dbReference>
<evidence type="ECO:0000313" key="12">
    <source>
        <dbReference type="EMBL" id="KAK8864716.1"/>
    </source>
</evidence>
<dbReference type="InterPro" id="IPR013520">
    <property type="entry name" value="Ribonucl_H"/>
</dbReference>
<dbReference type="Pfam" id="PF01803">
    <property type="entry name" value="LIM_bind"/>
    <property type="match status" value="1"/>
</dbReference>
<dbReference type="Gene3D" id="3.30.420.10">
    <property type="entry name" value="Ribonuclease H-like superfamily/Ribonuclease H"/>
    <property type="match status" value="1"/>
</dbReference>
<dbReference type="GO" id="GO:0003676">
    <property type="term" value="F:nucleic acid binding"/>
    <property type="evidence" value="ECO:0007669"/>
    <property type="project" value="InterPro"/>
</dbReference>
<dbReference type="GO" id="GO:0005634">
    <property type="term" value="C:nucleus"/>
    <property type="evidence" value="ECO:0007669"/>
    <property type="project" value="UniProtKB-SubCell"/>
</dbReference>
<comment type="function">
    <text evidence="9">Exoribonuclease involved in ribosome biosynthesis. Involved in the processing of ITS1, the internal transcribed spacer localized between the 18S and 5.8S rRNAs.</text>
</comment>
<dbReference type="GeneID" id="92179229"/>
<dbReference type="InterPro" id="IPR036397">
    <property type="entry name" value="RNaseH_sf"/>
</dbReference>
<keyword evidence="8" id="KW-0539">Nucleus</keyword>
<protein>
    <recommendedName>
        <fullName evidence="3">RNA exonuclease 4</fullName>
    </recommendedName>
</protein>
<proteinExistence type="inferred from homology"/>
<dbReference type="PANTHER" id="PTHR12801:SF45">
    <property type="entry name" value="RNA EXONUCLEASE 4"/>
    <property type="match status" value="1"/>
</dbReference>
<keyword evidence="5" id="KW-0540">Nuclease</keyword>
<dbReference type="InterPro" id="IPR047021">
    <property type="entry name" value="REXO1/3/4-like"/>
</dbReference>
<dbReference type="Proteomes" id="UP001388673">
    <property type="component" value="Unassembled WGS sequence"/>
</dbReference>
<dbReference type="KEGG" id="kne:92179229"/>
<dbReference type="EMBL" id="JBCAWK010000003">
    <property type="protein sequence ID" value="KAK8864716.1"/>
    <property type="molecule type" value="Genomic_DNA"/>
</dbReference>
<keyword evidence="13" id="KW-1185">Reference proteome</keyword>
<feature type="region of interest" description="Disordered" evidence="10">
    <location>
        <begin position="1"/>
        <end position="26"/>
    </location>
</feature>
<reference evidence="12 13" key="1">
    <citation type="journal article" date="2024" name="bioRxiv">
        <title>Comparative genomics of Cryptococcus and Kwoniella reveals pathogenesis evolution and contrasting karyotype dynamics via intercentromeric recombination or chromosome fusion.</title>
        <authorList>
            <person name="Coelho M.A."/>
            <person name="David-Palma M."/>
            <person name="Shea T."/>
            <person name="Bowers K."/>
            <person name="McGinley-Smith S."/>
            <person name="Mohammad A.W."/>
            <person name="Gnirke A."/>
            <person name="Yurkov A.M."/>
            <person name="Nowrousian M."/>
            <person name="Sun S."/>
            <person name="Cuomo C.A."/>
            <person name="Heitman J."/>
        </authorList>
    </citation>
    <scope>NUCLEOTIDE SEQUENCE [LARGE SCALE GENOMIC DNA]</scope>
    <source>
        <strain evidence="12 13">CBS 13917</strain>
    </source>
</reference>
<feature type="domain" description="Exonuclease" evidence="11">
    <location>
        <begin position="263"/>
        <end position="427"/>
    </location>
</feature>
<dbReference type="InterPro" id="IPR012337">
    <property type="entry name" value="RNaseH-like_sf"/>
</dbReference>
<evidence type="ECO:0000256" key="7">
    <source>
        <dbReference type="ARBA" id="ARBA00022839"/>
    </source>
</evidence>
<evidence type="ECO:0000256" key="6">
    <source>
        <dbReference type="ARBA" id="ARBA00022801"/>
    </source>
</evidence>
<dbReference type="GO" id="GO:0006364">
    <property type="term" value="P:rRNA processing"/>
    <property type="evidence" value="ECO:0007669"/>
    <property type="project" value="UniProtKB-KW"/>
</dbReference>
<dbReference type="InterPro" id="IPR037431">
    <property type="entry name" value="REX4_DEDDh_dom"/>
</dbReference>
<dbReference type="SUPFAM" id="SSF53098">
    <property type="entry name" value="Ribonuclease H-like"/>
    <property type="match status" value="1"/>
</dbReference>
<dbReference type="GO" id="GO:0008408">
    <property type="term" value="F:3'-5' exonuclease activity"/>
    <property type="evidence" value="ECO:0007669"/>
    <property type="project" value="InterPro"/>
</dbReference>
<dbReference type="PANTHER" id="PTHR12801">
    <property type="entry name" value="RNA EXONUCLEASE REXO1 / RECO3 FAMILY MEMBER-RELATED"/>
    <property type="match status" value="1"/>
</dbReference>
<evidence type="ECO:0000256" key="9">
    <source>
        <dbReference type="ARBA" id="ARBA00025599"/>
    </source>
</evidence>
<gene>
    <name evidence="12" type="ORF">IAR55_001970</name>
</gene>
<evidence type="ECO:0000256" key="3">
    <source>
        <dbReference type="ARBA" id="ARBA00016937"/>
    </source>
</evidence>
<keyword evidence="4" id="KW-0698">rRNA processing</keyword>
<dbReference type="RefSeq" id="XP_066805012.1">
    <property type="nucleotide sequence ID" value="XM_066945089.1"/>
</dbReference>
<comment type="similarity">
    <text evidence="2">Belongs to the REXO4 family.</text>
</comment>
<dbReference type="Pfam" id="PF00929">
    <property type="entry name" value="RNase_T"/>
    <property type="match status" value="1"/>
</dbReference>
<evidence type="ECO:0000256" key="2">
    <source>
        <dbReference type="ARBA" id="ARBA00010489"/>
    </source>
</evidence>
<evidence type="ECO:0000256" key="8">
    <source>
        <dbReference type="ARBA" id="ARBA00023242"/>
    </source>
</evidence>
<keyword evidence="6" id="KW-0378">Hydrolase</keyword>
<evidence type="ECO:0000313" key="13">
    <source>
        <dbReference type="Proteomes" id="UP001388673"/>
    </source>
</evidence>
<dbReference type="GO" id="GO:0000027">
    <property type="term" value="P:ribosomal large subunit assembly"/>
    <property type="evidence" value="ECO:0007669"/>
    <property type="project" value="TreeGrafter"/>
</dbReference>
<dbReference type="AlphaFoldDB" id="A0AAW0Z3R7"/>
<evidence type="ECO:0000256" key="1">
    <source>
        <dbReference type="ARBA" id="ARBA00004123"/>
    </source>
</evidence>
<name>A0AAW0Z3R7_9TREE</name>
<organism evidence="12 13">
    <name type="scientific">Kwoniella newhampshirensis</name>
    <dbReference type="NCBI Taxonomy" id="1651941"/>
    <lineage>
        <taxon>Eukaryota</taxon>
        <taxon>Fungi</taxon>
        <taxon>Dikarya</taxon>
        <taxon>Basidiomycota</taxon>
        <taxon>Agaricomycotina</taxon>
        <taxon>Tremellomycetes</taxon>
        <taxon>Tremellales</taxon>
        <taxon>Cryptococcaceae</taxon>
        <taxon>Kwoniella</taxon>
    </lineage>
</organism>
<keyword evidence="7" id="KW-0269">Exonuclease</keyword>